<reference evidence="2" key="1">
    <citation type="journal article" date="2019" name="Int. J. Syst. Evol. Microbiol.">
        <title>The Global Catalogue of Microorganisms (GCM) 10K type strain sequencing project: providing services to taxonomists for standard genome sequencing and annotation.</title>
        <authorList>
            <consortium name="The Broad Institute Genomics Platform"/>
            <consortium name="The Broad Institute Genome Sequencing Center for Infectious Disease"/>
            <person name="Wu L."/>
            <person name="Ma J."/>
        </authorList>
    </citation>
    <scope>NUCLEOTIDE SEQUENCE [LARGE SCALE GENOMIC DNA]</scope>
    <source>
        <strain evidence="2">JCM 18019</strain>
    </source>
</reference>
<proteinExistence type="predicted"/>
<gene>
    <name evidence="1" type="ORF">GCM10023210_35360</name>
</gene>
<organism evidence="1 2">
    <name type="scientific">Chryseobacterium ginsengisoli</name>
    <dbReference type="NCBI Taxonomy" id="363853"/>
    <lineage>
        <taxon>Bacteria</taxon>
        <taxon>Pseudomonadati</taxon>
        <taxon>Bacteroidota</taxon>
        <taxon>Flavobacteriia</taxon>
        <taxon>Flavobacteriales</taxon>
        <taxon>Weeksellaceae</taxon>
        <taxon>Chryseobacterium group</taxon>
        <taxon>Chryseobacterium</taxon>
    </lineage>
</organism>
<protein>
    <recommendedName>
        <fullName evidence="3">Lipocalin-like domain-containing protein</fullName>
    </recommendedName>
</protein>
<dbReference type="EMBL" id="BAABHX010000006">
    <property type="protein sequence ID" value="GAA5098798.1"/>
    <property type="molecule type" value="Genomic_DNA"/>
</dbReference>
<comment type="caution">
    <text evidence="1">The sequence shown here is derived from an EMBL/GenBank/DDBJ whole genome shotgun (WGS) entry which is preliminary data.</text>
</comment>
<dbReference type="Proteomes" id="UP001500353">
    <property type="component" value="Unassembled WGS sequence"/>
</dbReference>
<sequence>MTKKNLYGNYQYKGVSNGFPKEYNLLIKKDSFHISYKSQDASPKCIGKWEILQDTLHLKCSKENVVTKMLSNGYMNQRDYKLKIIGNKKLMMFKENIILNKK</sequence>
<accession>A0ABP9MQW7</accession>
<evidence type="ECO:0000313" key="1">
    <source>
        <dbReference type="EMBL" id="GAA5098798.1"/>
    </source>
</evidence>
<evidence type="ECO:0008006" key="3">
    <source>
        <dbReference type="Google" id="ProtNLM"/>
    </source>
</evidence>
<name>A0ABP9MQW7_9FLAO</name>
<evidence type="ECO:0000313" key="2">
    <source>
        <dbReference type="Proteomes" id="UP001500353"/>
    </source>
</evidence>
<keyword evidence="2" id="KW-1185">Reference proteome</keyword>